<feature type="domain" description="Transposase (putative) gypsy type" evidence="1">
    <location>
        <begin position="132"/>
        <end position="195"/>
    </location>
</feature>
<evidence type="ECO:0000259" key="1">
    <source>
        <dbReference type="Pfam" id="PF04195"/>
    </source>
</evidence>
<dbReference type="Pfam" id="PF04195">
    <property type="entry name" value="Transposase_28"/>
    <property type="match status" value="1"/>
</dbReference>
<reference evidence="2" key="1">
    <citation type="journal article" date="2023" name="Plant J.">
        <title>The genome of the king protea, Protea cynaroides.</title>
        <authorList>
            <person name="Chang J."/>
            <person name="Duong T.A."/>
            <person name="Schoeman C."/>
            <person name="Ma X."/>
            <person name="Roodt D."/>
            <person name="Barker N."/>
            <person name="Li Z."/>
            <person name="Van de Peer Y."/>
            <person name="Mizrachi E."/>
        </authorList>
    </citation>
    <scope>NUCLEOTIDE SEQUENCE</scope>
    <source>
        <tissue evidence="2">Young leaves</tissue>
    </source>
</reference>
<organism evidence="2 3">
    <name type="scientific">Protea cynaroides</name>
    <dbReference type="NCBI Taxonomy" id="273540"/>
    <lineage>
        <taxon>Eukaryota</taxon>
        <taxon>Viridiplantae</taxon>
        <taxon>Streptophyta</taxon>
        <taxon>Embryophyta</taxon>
        <taxon>Tracheophyta</taxon>
        <taxon>Spermatophyta</taxon>
        <taxon>Magnoliopsida</taxon>
        <taxon>Proteales</taxon>
        <taxon>Proteaceae</taxon>
        <taxon>Protea</taxon>
    </lineage>
</organism>
<gene>
    <name evidence="2" type="ORF">NE237_028243</name>
</gene>
<dbReference type="AlphaFoldDB" id="A0A9Q0GP13"/>
<protein>
    <recommendedName>
        <fullName evidence="1">Transposase (putative) gypsy type domain-containing protein</fullName>
    </recommendedName>
</protein>
<sequence>MGKLSDCGGVSLVASAIRKQNVEVFPPPSNLDMVRGYDQVSSSTLVSCKDAPTSSKSRVKCRARARQSECGQPFFAVSVPSPFVATSHIRRITARDLEAFRLVYRINRAFTLLPIGLDDRMCSLREGAIAVYSGMFQFGFHFPLASFFLELLKGYGIAPKQIIPNGWHEIVYFQARFKISGLTPSLSSFKHIFRLVFARETTGEGWHYF</sequence>
<name>A0A9Q0GP13_9MAGN</name>
<evidence type="ECO:0000313" key="3">
    <source>
        <dbReference type="Proteomes" id="UP001141806"/>
    </source>
</evidence>
<dbReference type="Proteomes" id="UP001141806">
    <property type="component" value="Unassembled WGS sequence"/>
</dbReference>
<accession>A0A9Q0GP13</accession>
<proteinExistence type="predicted"/>
<dbReference type="OrthoDB" id="676436at2759"/>
<dbReference type="EMBL" id="JAMYWD010000012">
    <property type="protein sequence ID" value="KAJ4951411.1"/>
    <property type="molecule type" value="Genomic_DNA"/>
</dbReference>
<keyword evidence="3" id="KW-1185">Reference proteome</keyword>
<comment type="caution">
    <text evidence="2">The sequence shown here is derived from an EMBL/GenBank/DDBJ whole genome shotgun (WGS) entry which is preliminary data.</text>
</comment>
<dbReference type="InterPro" id="IPR007321">
    <property type="entry name" value="Transposase_28"/>
</dbReference>
<evidence type="ECO:0000313" key="2">
    <source>
        <dbReference type="EMBL" id="KAJ4951411.1"/>
    </source>
</evidence>